<reference evidence="1" key="1">
    <citation type="journal article" date="2014" name="Front. Microbiol.">
        <title>High frequency of phylogenetically diverse reductive dehalogenase-homologous genes in deep subseafloor sedimentary metagenomes.</title>
        <authorList>
            <person name="Kawai M."/>
            <person name="Futagami T."/>
            <person name="Toyoda A."/>
            <person name="Takaki Y."/>
            <person name="Nishi S."/>
            <person name="Hori S."/>
            <person name="Arai W."/>
            <person name="Tsubouchi T."/>
            <person name="Morono Y."/>
            <person name="Uchiyama I."/>
            <person name="Ito T."/>
            <person name="Fujiyama A."/>
            <person name="Inagaki F."/>
            <person name="Takami H."/>
        </authorList>
    </citation>
    <scope>NUCLEOTIDE SEQUENCE</scope>
    <source>
        <strain evidence="1">Expedition CK06-06</strain>
    </source>
</reference>
<dbReference type="EMBL" id="BARW01002054">
    <property type="protein sequence ID" value="GAI66887.1"/>
    <property type="molecule type" value="Genomic_DNA"/>
</dbReference>
<feature type="non-terminal residue" evidence="1">
    <location>
        <position position="1"/>
    </location>
</feature>
<protein>
    <submittedName>
        <fullName evidence="1">Uncharacterized protein</fullName>
    </submittedName>
</protein>
<sequence length="45" mass="5327">SRVKLEGKRFIYWGMMEPLSKEEKAPILEHIQECLNKKLALLKEV</sequence>
<dbReference type="AlphaFoldDB" id="X1QEG2"/>
<organism evidence="1">
    <name type="scientific">marine sediment metagenome</name>
    <dbReference type="NCBI Taxonomy" id="412755"/>
    <lineage>
        <taxon>unclassified sequences</taxon>
        <taxon>metagenomes</taxon>
        <taxon>ecological metagenomes</taxon>
    </lineage>
</organism>
<gene>
    <name evidence="1" type="ORF">S12H4_06003</name>
</gene>
<name>X1QEG2_9ZZZZ</name>
<comment type="caution">
    <text evidence="1">The sequence shown here is derived from an EMBL/GenBank/DDBJ whole genome shotgun (WGS) entry which is preliminary data.</text>
</comment>
<evidence type="ECO:0000313" key="1">
    <source>
        <dbReference type="EMBL" id="GAI66887.1"/>
    </source>
</evidence>
<accession>X1QEG2</accession>
<proteinExistence type="predicted"/>